<dbReference type="EMBL" id="LT629742">
    <property type="protein sequence ID" value="SDT00529.1"/>
    <property type="molecule type" value="Genomic_DNA"/>
</dbReference>
<accession>A0A1H1WWH7</accession>
<keyword evidence="2" id="KW-1185">Reference proteome</keyword>
<name>A0A1H1WWH7_9MICO</name>
<organism evidence="1 2">
    <name type="scientific">Microterricola viridarii</name>
    <dbReference type="NCBI Taxonomy" id="412690"/>
    <lineage>
        <taxon>Bacteria</taxon>
        <taxon>Bacillati</taxon>
        <taxon>Actinomycetota</taxon>
        <taxon>Actinomycetes</taxon>
        <taxon>Micrococcales</taxon>
        <taxon>Microbacteriaceae</taxon>
        <taxon>Microterricola</taxon>
    </lineage>
</organism>
<dbReference type="RefSeq" id="WP_172829710.1">
    <property type="nucleotide sequence ID" value="NZ_LT629742.1"/>
</dbReference>
<proteinExistence type="predicted"/>
<reference evidence="2" key="1">
    <citation type="submission" date="2016-10" db="EMBL/GenBank/DDBJ databases">
        <authorList>
            <person name="Varghese N."/>
            <person name="Submissions S."/>
        </authorList>
    </citation>
    <scope>NUCLEOTIDE SEQUENCE [LARGE SCALE GENOMIC DNA]</scope>
    <source>
        <strain evidence="2">DSM 21772</strain>
    </source>
</reference>
<dbReference type="STRING" id="412690.SAMN04489834_2619"/>
<protein>
    <submittedName>
        <fullName evidence="1">Uncharacterized protein</fullName>
    </submittedName>
</protein>
<evidence type="ECO:0000313" key="1">
    <source>
        <dbReference type="EMBL" id="SDT00529.1"/>
    </source>
</evidence>
<dbReference type="AlphaFoldDB" id="A0A1H1WWH7"/>
<dbReference type="Proteomes" id="UP000181956">
    <property type="component" value="Chromosome I"/>
</dbReference>
<evidence type="ECO:0000313" key="2">
    <source>
        <dbReference type="Proteomes" id="UP000181956"/>
    </source>
</evidence>
<sequence>MTTAEHELPVGPAQAELAARLHALEEQPLAERADGYVQLHDEMRDRLEGGDAAGTQD</sequence>
<gene>
    <name evidence="1" type="ORF">SAMN04489834_2619</name>
</gene>